<evidence type="ECO:0000313" key="1">
    <source>
        <dbReference type="EMBL" id="MDI6451443.1"/>
    </source>
</evidence>
<accession>A0AAW6U632</accession>
<reference evidence="1" key="1">
    <citation type="submission" date="2023-05" db="EMBL/GenBank/DDBJ databases">
        <title>Anaerotaeda fermentans gen. nov., sp. nov., a novel anaerobic planctomycete of the new family within the order Sedimentisphaerales isolated from Taman Peninsula, Russia.</title>
        <authorList>
            <person name="Khomyakova M.A."/>
            <person name="Merkel A.Y."/>
            <person name="Slobodkin A.I."/>
        </authorList>
    </citation>
    <scope>NUCLEOTIDE SEQUENCE</scope>
    <source>
        <strain evidence="1">M17dextr</strain>
    </source>
</reference>
<keyword evidence="2" id="KW-1185">Reference proteome</keyword>
<sequence>MAHIEDPNRQVGYLQQCLSSDKKPIGLFLGAGCPMAVKTGTDGKQPLIPDIAGITKIVCDELSKCKDCGPLLTTVQGHFTNDGRDNPTVEDMLTHIRALRAVAGKDQVRGLCADKLDQLDKRVCTLIHQIVDKALPDTETPYHRIAAWVDAVRRENPIEVFTTNYDLLMEQAFEDCCVPYFDGFAGVRKPFFDLRAMEEDMLPPRWARLWKLHGSVNWYQVANKGVFRGTASNDGDLKRVIHPSHLKYQESRRMPYLAMIDRLRAFLKKPTATLILCGYSFRDEHINEVIVQGLQCTQTAVAFALMFDKASKCLHAMPLAANRPNLNVLARDGGVIGGQESAWPEKDAESVSSDAGRWVTWIPVDPTNDKAKRRAEFALGDFAVFGQFLQELVGAVRQPLEVPSGK</sequence>
<proteinExistence type="predicted"/>
<dbReference type="EMBL" id="JASCXX010000036">
    <property type="protein sequence ID" value="MDI6451443.1"/>
    <property type="molecule type" value="Genomic_DNA"/>
</dbReference>
<dbReference type="Proteomes" id="UP001431776">
    <property type="component" value="Unassembled WGS sequence"/>
</dbReference>
<dbReference type="AlphaFoldDB" id="A0AAW6U632"/>
<protein>
    <submittedName>
        <fullName evidence="1">SIR2 family protein</fullName>
    </submittedName>
</protein>
<organism evidence="1 2">
    <name type="scientific">Anaerobaca lacustris</name>
    <dbReference type="NCBI Taxonomy" id="3044600"/>
    <lineage>
        <taxon>Bacteria</taxon>
        <taxon>Pseudomonadati</taxon>
        <taxon>Planctomycetota</taxon>
        <taxon>Phycisphaerae</taxon>
        <taxon>Sedimentisphaerales</taxon>
        <taxon>Anaerobacaceae</taxon>
        <taxon>Anaerobaca</taxon>
    </lineage>
</organism>
<dbReference type="Pfam" id="PF13289">
    <property type="entry name" value="SIR2_2"/>
    <property type="match status" value="1"/>
</dbReference>
<name>A0AAW6U632_9BACT</name>
<dbReference type="RefSeq" id="WP_349246850.1">
    <property type="nucleotide sequence ID" value="NZ_JASCXX010000036.1"/>
</dbReference>
<gene>
    <name evidence="1" type="ORF">QJ522_20440</name>
</gene>
<evidence type="ECO:0000313" key="2">
    <source>
        <dbReference type="Proteomes" id="UP001431776"/>
    </source>
</evidence>
<comment type="caution">
    <text evidence="1">The sequence shown here is derived from an EMBL/GenBank/DDBJ whole genome shotgun (WGS) entry which is preliminary data.</text>
</comment>